<reference evidence="2" key="1">
    <citation type="journal article" date="2019" name="bioRxiv">
        <title>The Genome of the Zebra Mussel, Dreissena polymorpha: A Resource for Invasive Species Research.</title>
        <authorList>
            <person name="McCartney M.A."/>
            <person name="Auch B."/>
            <person name="Kono T."/>
            <person name="Mallez S."/>
            <person name="Zhang Y."/>
            <person name="Obille A."/>
            <person name="Becker A."/>
            <person name="Abrahante J.E."/>
            <person name="Garbe J."/>
            <person name="Badalamenti J.P."/>
            <person name="Herman A."/>
            <person name="Mangelson H."/>
            <person name="Liachko I."/>
            <person name="Sullivan S."/>
            <person name="Sone E.D."/>
            <person name="Koren S."/>
            <person name="Silverstein K.A.T."/>
            <person name="Beckman K.B."/>
            <person name="Gohl D.M."/>
        </authorList>
    </citation>
    <scope>NUCLEOTIDE SEQUENCE</scope>
    <source>
        <strain evidence="2">Duluth1</strain>
        <tissue evidence="2">Whole animal</tissue>
    </source>
</reference>
<dbReference type="EMBL" id="JAIWYP010000003">
    <property type="protein sequence ID" value="KAH3844881.1"/>
    <property type="molecule type" value="Genomic_DNA"/>
</dbReference>
<evidence type="ECO:0000313" key="2">
    <source>
        <dbReference type="EMBL" id="KAH3844881.1"/>
    </source>
</evidence>
<feature type="compositionally biased region" description="Basic and acidic residues" evidence="1">
    <location>
        <begin position="83"/>
        <end position="114"/>
    </location>
</feature>
<dbReference type="AlphaFoldDB" id="A0A9D4KS54"/>
<feature type="region of interest" description="Disordered" evidence="1">
    <location>
        <begin position="78"/>
        <end position="159"/>
    </location>
</feature>
<protein>
    <submittedName>
        <fullName evidence="2">Uncharacterized protein</fullName>
    </submittedName>
</protein>
<evidence type="ECO:0000313" key="3">
    <source>
        <dbReference type="Proteomes" id="UP000828390"/>
    </source>
</evidence>
<reference evidence="2" key="2">
    <citation type="submission" date="2020-11" db="EMBL/GenBank/DDBJ databases">
        <authorList>
            <person name="McCartney M.A."/>
            <person name="Auch B."/>
            <person name="Kono T."/>
            <person name="Mallez S."/>
            <person name="Becker A."/>
            <person name="Gohl D.M."/>
            <person name="Silverstein K.A.T."/>
            <person name="Koren S."/>
            <person name="Bechman K.B."/>
            <person name="Herman A."/>
            <person name="Abrahante J.E."/>
            <person name="Garbe J."/>
        </authorList>
    </citation>
    <scope>NUCLEOTIDE SEQUENCE</scope>
    <source>
        <strain evidence="2">Duluth1</strain>
        <tissue evidence="2">Whole animal</tissue>
    </source>
</reference>
<name>A0A9D4KS54_DREPO</name>
<comment type="caution">
    <text evidence="2">The sequence shown here is derived from an EMBL/GenBank/DDBJ whole genome shotgun (WGS) entry which is preliminary data.</text>
</comment>
<gene>
    <name evidence="2" type="ORF">DPMN_087147</name>
</gene>
<proteinExistence type="predicted"/>
<organism evidence="2 3">
    <name type="scientific">Dreissena polymorpha</name>
    <name type="common">Zebra mussel</name>
    <name type="synonym">Mytilus polymorpha</name>
    <dbReference type="NCBI Taxonomy" id="45954"/>
    <lineage>
        <taxon>Eukaryota</taxon>
        <taxon>Metazoa</taxon>
        <taxon>Spiralia</taxon>
        <taxon>Lophotrochozoa</taxon>
        <taxon>Mollusca</taxon>
        <taxon>Bivalvia</taxon>
        <taxon>Autobranchia</taxon>
        <taxon>Heteroconchia</taxon>
        <taxon>Euheterodonta</taxon>
        <taxon>Imparidentia</taxon>
        <taxon>Neoheterodontei</taxon>
        <taxon>Myida</taxon>
        <taxon>Dreissenoidea</taxon>
        <taxon>Dreissenidae</taxon>
        <taxon>Dreissena</taxon>
    </lineage>
</organism>
<accession>A0A9D4KS54</accession>
<evidence type="ECO:0000256" key="1">
    <source>
        <dbReference type="SAM" id="MobiDB-lite"/>
    </source>
</evidence>
<dbReference type="Proteomes" id="UP000828390">
    <property type="component" value="Unassembled WGS sequence"/>
</dbReference>
<keyword evidence="3" id="KW-1185">Reference proteome</keyword>
<feature type="compositionally biased region" description="Basic residues" evidence="1">
    <location>
        <begin position="119"/>
        <end position="129"/>
    </location>
</feature>
<sequence length="176" mass="19801">MYNVDESGFSLAVKTGHVLGVRGAKSVYSVSASDKSQITVLAGMSAAAHFLRLMIVFPGQRFTRNMLEGFDDAMDGIGIKTADTTKEKRKEKEEAKKIREKEKLRKKKEKEENKAAAAKMKKGKSKKRKYDSLSSDEDSDSDINTSKLVQEDKSDGFEEEFEMCPACNRGYQHPYR</sequence>